<dbReference type="InterPro" id="IPR036942">
    <property type="entry name" value="Beta-barrel_TonB_sf"/>
</dbReference>
<evidence type="ECO:0000256" key="2">
    <source>
        <dbReference type="ARBA" id="ARBA00009810"/>
    </source>
</evidence>
<feature type="chain" id="PRO_5045525725" evidence="17">
    <location>
        <begin position="26"/>
        <end position="713"/>
    </location>
</feature>
<keyword evidence="9" id="KW-0406">Ion transport</keyword>
<dbReference type="PROSITE" id="PS01156">
    <property type="entry name" value="TONB_DEPENDENT_REC_2"/>
    <property type="match status" value="1"/>
</dbReference>
<evidence type="ECO:0000256" key="7">
    <source>
        <dbReference type="ARBA" id="ARBA00022729"/>
    </source>
</evidence>
<keyword evidence="6 14" id="KW-0812">Transmembrane</keyword>
<organism evidence="20 21">
    <name type="scientific">Novosphingobium beihaiensis</name>
    <dbReference type="NCBI Taxonomy" id="2930389"/>
    <lineage>
        <taxon>Bacteria</taxon>
        <taxon>Pseudomonadati</taxon>
        <taxon>Pseudomonadota</taxon>
        <taxon>Alphaproteobacteria</taxon>
        <taxon>Sphingomonadales</taxon>
        <taxon>Sphingomonadaceae</taxon>
        <taxon>Novosphingobium</taxon>
    </lineage>
</organism>
<evidence type="ECO:0000256" key="14">
    <source>
        <dbReference type="PROSITE-ProRule" id="PRU01360"/>
    </source>
</evidence>
<evidence type="ECO:0000313" key="21">
    <source>
        <dbReference type="Proteomes" id="UP001202281"/>
    </source>
</evidence>
<feature type="short sequence motif" description="TonB C-terminal box" evidence="15">
    <location>
        <begin position="696"/>
        <end position="713"/>
    </location>
</feature>
<keyword evidence="12 20" id="KW-0675">Receptor</keyword>
<dbReference type="CDD" id="cd01347">
    <property type="entry name" value="ligand_gated_channel"/>
    <property type="match status" value="1"/>
</dbReference>
<feature type="domain" description="TonB-dependent receptor plug" evidence="19">
    <location>
        <begin position="65"/>
        <end position="165"/>
    </location>
</feature>
<accession>A0ABT0BUS2</accession>
<evidence type="ECO:0000256" key="9">
    <source>
        <dbReference type="ARBA" id="ARBA00023065"/>
    </source>
</evidence>
<evidence type="ECO:0000256" key="6">
    <source>
        <dbReference type="ARBA" id="ARBA00022692"/>
    </source>
</evidence>
<feature type="signal peptide" evidence="17">
    <location>
        <begin position="1"/>
        <end position="25"/>
    </location>
</feature>
<evidence type="ECO:0000256" key="12">
    <source>
        <dbReference type="ARBA" id="ARBA00023170"/>
    </source>
</evidence>
<dbReference type="InterPro" id="IPR010105">
    <property type="entry name" value="TonB_sidphr_rcpt"/>
</dbReference>
<dbReference type="Pfam" id="PF07715">
    <property type="entry name" value="Plug"/>
    <property type="match status" value="1"/>
</dbReference>
<evidence type="ECO:0000259" key="18">
    <source>
        <dbReference type="Pfam" id="PF00593"/>
    </source>
</evidence>
<comment type="similarity">
    <text evidence="2 14 16">Belongs to the TonB-dependent receptor family.</text>
</comment>
<dbReference type="Proteomes" id="UP001202281">
    <property type="component" value="Unassembled WGS sequence"/>
</dbReference>
<dbReference type="InterPro" id="IPR000531">
    <property type="entry name" value="Beta-barrel_TonB"/>
</dbReference>
<keyword evidence="10 16" id="KW-0798">TonB box</keyword>
<dbReference type="InterPro" id="IPR037066">
    <property type="entry name" value="Plug_dom_sf"/>
</dbReference>
<keyword evidence="11 14" id="KW-0472">Membrane</keyword>
<evidence type="ECO:0000313" key="20">
    <source>
        <dbReference type="EMBL" id="MCJ2188810.1"/>
    </source>
</evidence>
<evidence type="ECO:0000256" key="3">
    <source>
        <dbReference type="ARBA" id="ARBA00022448"/>
    </source>
</evidence>
<dbReference type="EMBL" id="JALHLG010000047">
    <property type="protein sequence ID" value="MCJ2188810.1"/>
    <property type="molecule type" value="Genomic_DNA"/>
</dbReference>
<dbReference type="InterPro" id="IPR010917">
    <property type="entry name" value="TonB_rcpt_CS"/>
</dbReference>
<evidence type="ECO:0000256" key="15">
    <source>
        <dbReference type="PROSITE-ProRule" id="PRU10144"/>
    </source>
</evidence>
<comment type="caution">
    <text evidence="20">The sequence shown here is derived from an EMBL/GenBank/DDBJ whole genome shotgun (WGS) entry which is preliminary data.</text>
</comment>
<dbReference type="Gene3D" id="2.40.170.20">
    <property type="entry name" value="TonB-dependent receptor, beta-barrel domain"/>
    <property type="match status" value="1"/>
</dbReference>
<keyword evidence="4 14" id="KW-1134">Transmembrane beta strand</keyword>
<dbReference type="PANTHER" id="PTHR32552:SF84">
    <property type="entry name" value="TONB-DEPENDENT RECEPTOR-RELATED"/>
    <property type="match status" value="1"/>
</dbReference>
<sequence length="713" mass="77925">MNFIRFGCTTSTIALGMVFSGTASAEAAGEDQRTRPRDEIIVTGVTDQMQLTKESEGASRLGLTPMETPASIEILDGDAIRLRGDLTIQDAAARATGIVNTSGVFGYSLSTRGFVGQHSVMQLYDGMRMYNNTVTFPADPWMAEAVEVLRGPASVLYGEGAIGGAVNVVRKQPGETFEHSARAGGGSFGFWNIAAGSGGPLADTVSYRLDGSYRQSNGWMDNGDSSALALSGAVRLKPADALDVTISHDYSRQKPRTWFGVPLVDGRLDTSIRKTNYNVADANLRFRDSWTQVKIGWRPSESFSLRSTFYRLSANKYWFNSERASWVAPTEDQPAAIRQSSFLELYHVQRQTGNRTSATLSHDFGGIANRIVIGADYNHITYKNISNSGNNATRLVDILDPDVGKFIHQTGAAATHTRYVNTIDQYAIFAEDRLEFSDRLSLVAGLRYDRPEITKDDYVNPDNNFTTVPDAVTWRLGTVYNPVSELSLYASYATAADPVGALVSTSASRSEFDLSTGHQWEAGIKHVFWGGRAQWTLAAYQITKKRLLTSDPLIPTIQVQVGQQSSRGIEASLFIEPVPGLSINANGTILDARYDDFAESVGGERFQRAGNRPSNVAEKTVNLFVSWGFLPDWVVDGGISHVGSRFQDAANSNRLPAYTLTDIGLRWSATESLSASVRARNIFNDIYPRATYGASQWVLGDPRSVEVSLNAAF</sequence>
<dbReference type="Gene3D" id="2.170.130.10">
    <property type="entry name" value="TonB-dependent receptor, plug domain"/>
    <property type="match status" value="1"/>
</dbReference>
<reference evidence="20 21" key="1">
    <citation type="submission" date="2022-04" db="EMBL/GenBank/DDBJ databases">
        <title>Identification of a novel bacterium isolated from mangrove sediments.</title>
        <authorList>
            <person name="Pan X."/>
        </authorList>
    </citation>
    <scope>NUCLEOTIDE SEQUENCE [LARGE SCALE GENOMIC DNA]</scope>
    <source>
        <strain evidence="20 21">B2638</strain>
    </source>
</reference>
<evidence type="ECO:0000256" key="4">
    <source>
        <dbReference type="ARBA" id="ARBA00022452"/>
    </source>
</evidence>
<dbReference type="InterPro" id="IPR039426">
    <property type="entry name" value="TonB-dep_rcpt-like"/>
</dbReference>
<dbReference type="InterPro" id="IPR012910">
    <property type="entry name" value="Plug_dom"/>
</dbReference>
<name>A0ABT0BUS2_9SPHN</name>
<evidence type="ECO:0000256" key="5">
    <source>
        <dbReference type="ARBA" id="ARBA00022496"/>
    </source>
</evidence>
<keyword evidence="5" id="KW-0410">Iron transport</keyword>
<evidence type="ECO:0000256" key="13">
    <source>
        <dbReference type="ARBA" id="ARBA00023237"/>
    </source>
</evidence>
<dbReference type="PANTHER" id="PTHR32552">
    <property type="entry name" value="FERRICHROME IRON RECEPTOR-RELATED"/>
    <property type="match status" value="1"/>
</dbReference>
<keyword evidence="8" id="KW-0408">Iron</keyword>
<proteinExistence type="inferred from homology"/>
<evidence type="ECO:0000256" key="1">
    <source>
        <dbReference type="ARBA" id="ARBA00004571"/>
    </source>
</evidence>
<dbReference type="Pfam" id="PF00593">
    <property type="entry name" value="TonB_dep_Rec_b-barrel"/>
    <property type="match status" value="1"/>
</dbReference>
<evidence type="ECO:0000256" key="11">
    <source>
        <dbReference type="ARBA" id="ARBA00023136"/>
    </source>
</evidence>
<keyword evidence="21" id="KW-1185">Reference proteome</keyword>
<comment type="subcellular location">
    <subcellularLocation>
        <location evidence="1 14">Cell outer membrane</location>
        <topology evidence="1 14">Multi-pass membrane protein</topology>
    </subcellularLocation>
</comment>
<gene>
    <name evidence="20" type="ORF">MTR66_18555</name>
</gene>
<evidence type="ECO:0000256" key="17">
    <source>
        <dbReference type="SAM" id="SignalP"/>
    </source>
</evidence>
<evidence type="ECO:0000256" key="10">
    <source>
        <dbReference type="ARBA" id="ARBA00023077"/>
    </source>
</evidence>
<keyword evidence="7 17" id="KW-0732">Signal</keyword>
<keyword evidence="3 14" id="KW-0813">Transport</keyword>
<protein>
    <submittedName>
        <fullName evidence="20">TonB-dependent siderophore receptor</fullName>
    </submittedName>
</protein>
<dbReference type="SUPFAM" id="SSF56935">
    <property type="entry name" value="Porins"/>
    <property type="match status" value="1"/>
</dbReference>
<evidence type="ECO:0000256" key="8">
    <source>
        <dbReference type="ARBA" id="ARBA00023004"/>
    </source>
</evidence>
<evidence type="ECO:0000256" key="16">
    <source>
        <dbReference type="RuleBase" id="RU003357"/>
    </source>
</evidence>
<feature type="domain" description="TonB-dependent receptor-like beta-barrel" evidence="18">
    <location>
        <begin position="244"/>
        <end position="682"/>
    </location>
</feature>
<dbReference type="NCBIfam" id="TIGR01783">
    <property type="entry name" value="TonB-siderophor"/>
    <property type="match status" value="1"/>
</dbReference>
<dbReference type="PROSITE" id="PS52016">
    <property type="entry name" value="TONB_DEPENDENT_REC_3"/>
    <property type="match status" value="1"/>
</dbReference>
<dbReference type="RefSeq" id="WP_243923738.1">
    <property type="nucleotide sequence ID" value="NZ_JALHLG010000047.1"/>
</dbReference>
<keyword evidence="13 14" id="KW-0998">Cell outer membrane</keyword>
<evidence type="ECO:0000259" key="19">
    <source>
        <dbReference type="Pfam" id="PF07715"/>
    </source>
</evidence>